<dbReference type="AlphaFoldDB" id="A0A6V8NUS6"/>
<proteinExistence type="predicted"/>
<accession>A0A6V8NUS6</accession>
<protein>
    <submittedName>
        <fullName evidence="1">Putative phosphoribosyl transferase</fullName>
    </submittedName>
</protein>
<reference evidence="1 2" key="1">
    <citation type="journal article" date="2020" name="Front. Microbiol.">
        <title>Single-cell genomics of novel Actinobacteria with the Wood-Ljungdahl pathway discovered in a serpentinizing system.</title>
        <authorList>
            <person name="Merino N."/>
            <person name="Kawai M."/>
            <person name="Boyd E.S."/>
            <person name="Colman D.R."/>
            <person name="McGlynn S.E."/>
            <person name="Nealson K.H."/>
            <person name="Kurokawa K."/>
            <person name="Hongoh Y."/>
        </authorList>
    </citation>
    <scope>NUCLEOTIDE SEQUENCE [LARGE SCALE GENOMIC DNA]</scope>
    <source>
        <strain evidence="1 2">S09_30</strain>
    </source>
</reference>
<dbReference type="Proteomes" id="UP000585609">
    <property type="component" value="Unassembled WGS sequence"/>
</dbReference>
<dbReference type="Gene3D" id="3.40.50.2020">
    <property type="match status" value="1"/>
</dbReference>
<name>A0A6V8NUS6_9ACTN</name>
<dbReference type="GO" id="GO:0016740">
    <property type="term" value="F:transferase activity"/>
    <property type="evidence" value="ECO:0007669"/>
    <property type="project" value="UniProtKB-KW"/>
</dbReference>
<evidence type="ECO:0000313" key="1">
    <source>
        <dbReference type="EMBL" id="GFP24029.1"/>
    </source>
</evidence>
<keyword evidence="1" id="KW-0808">Transferase</keyword>
<comment type="caution">
    <text evidence="1">The sequence shown here is derived from an EMBL/GenBank/DDBJ whole genome shotgun (WGS) entry which is preliminary data.</text>
</comment>
<dbReference type="EMBL" id="BLRW01000302">
    <property type="protein sequence ID" value="GFP24029.1"/>
    <property type="molecule type" value="Genomic_DNA"/>
</dbReference>
<evidence type="ECO:0000313" key="2">
    <source>
        <dbReference type="Proteomes" id="UP000585609"/>
    </source>
</evidence>
<dbReference type="InterPro" id="IPR000836">
    <property type="entry name" value="PRTase_dom"/>
</dbReference>
<dbReference type="InterPro" id="IPR029057">
    <property type="entry name" value="PRTase-like"/>
</dbReference>
<sequence length="62" mass="6717">MFKDRYEAGRKLGQTLSKKRYKAQPIVLAIPRGGVVVGYQVAKELGCPECGGPPLCHLATLC</sequence>
<organism evidence="1 2">
    <name type="scientific">Candidatus Hakubella thermalkaliphila</name>
    <dbReference type="NCBI Taxonomy" id="2754717"/>
    <lineage>
        <taxon>Bacteria</taxon>
        <taxon>Bacillati</taxon>
        <taxon>Actinomycetota</taxon>
        <taxon>Actinomycetota incertae sedis</taxon>
        <taxon>Candidatus Hakubellales</taxon>
        <taxon>Candidatus Hakubellaceae</taxon>
        <taxon>Candidatus Hakubella</taxon>
    </lineage>
</organism>
<dbReference type="CDD" id="cd06223">
    <property type="entry name" value="PRTases_typeI"/>
    <property type="match status" value="1"/>
</dbReference>
<dbReference type="SUPFAM" id="SSF53271">
    <property type="entry name" value="PRTase-like"/>
    <property type="match status" value="1"/>
</dbReference>
<gene>
    <name evidence="1" type="ORF">HKBW3S09_01495</name>
</gene>